<reference evidence="2 3" key="1">
    <citation type="submission" date="2018-09" db="EMBL/GenBank/DDBJ databases">
        <authorList>
            <person name="Li J."/>
        </authorList>
    </citation>
    <scope>NUCLEOTIDE SEQUENCE [LARGE SCALE GENOMIC DNA]</scope>
    <source>
        <strain evidence="2 3">2129</strain>
    </source>
</reference>
<sequence length="191" mass="21230">MNDDTNVVNSYVKPTCAALLSLGIAVAVITLQAMSWLPVRETGGSEVKTVSRIVRTFTMQGWAFFTKSPRDDFIVPYKFDEREGVWHSAARGPAVQPRYVFGLNRESRLTEFDIQEIIGLSADDDWVGCENVSKFESCLEGASTTTMMVGKENQICGSVAIVEAPPVPWMYRKHLNGMPGRVLFVNTICEN</sequence>
<keyword evidence="1" id="KW-0812">Transmembrane</keyword>
<evidence type="ECO:0000313" key="2">
    <source>
        <dbReference type="EMBL" id="AYD89974.1"/>
    </source>
</evidence>
<evidence type="ECO:0000313" key="3">
    <source>
        <dbReference type="Proteomes" id="UP000273001"/>
    </source>
</evidence>
<name>A0ABM6Z404_9ACTO</name>
<evidence type="ECO:0000256" key="1">
    <source>
        <dbReference type="SAM" id="Phobius"/>
    </source>
</evidence>
<dbReference type="RefSeq" id="WP_120204660.1">
    <property type="nucleotide sequence ID" value="NZ_CP032514.1"/>
</dbReference>
<protein>
    <submittedName>
        <fullName evidence="2">SdpA family antimicrobial peptide system protein</fullName>
    </submittedName>
</protein>
<dbReference type="InterPro" id="IPR023902">
    <property type="entry name" value="Sporulation_SdpA"/>
</dbReference>
<feature type="transmembrane region" description="Helical" evidence="1">
    <location>
        <begin position="12"/>
        <end position="31"/>
    </location>
</feature>
<accession>A0ABM6Z404</accession>
<dbReference type="EMBL" id="CP032514">
    <property type="protein sequence ID" value="AYD89974.1"/>
    <property type="molecule type" value="Genomic_DNA"/>
</dbReference>
<dbReference type="Proteomes" id="UP000273001">
    <property type="component" value="Chromosome"/>
</dbReference>
<proteinExistence type="predicted"/>
<keyword evidence="1" id="KW-1133">Transmembrane helix</keyword>
<dbReference type="NCBIfam" id="TIGR04034">
    <property type="entry name" value="export_SdpA"/>
    <property type="match status" value="1"/>
</dbReference>
<gene>
    <name evidence="2" type="ORF">D5R93_07945</name>
</gene>
<keyword evidence="1" id="KW-0472">Membrane</keyword>
<dbReference type="Pfam" id="PF17418">
    <property type="entry name" value="SdpA"/>
    <property type="match status" value="1"/>
</dbReference>
<organism evidence="2 3">
    <name type="scientific">Actinomyces lilanjuaniae</name>
    <dbReference type="NCBI Taxonomy" id="2321394"/>
    <lineage>
        <taxon>Bacteria</taxon>
        <taxon>Bacillati</taxon>
        <taxon>Actinomycetota</taxon>
        <taxon>Actinomycetes</taxon>
        <taxon>Actinomycetales</taxon>
        <taxon>Actinomycetaceae</taxon>
        <taxon>Actinomyces</taxon>
    </lineage>
</organism>
<keyword evidence="3" id="KW-1185">Reference proteome</keyword>